<keyword evidence="1" id="KW-0677">Repeat</keyword>
<evidence type="ECO:0000256" key="3">
    <source>
        <dbReference type="PROSITE-ProRule" id="PRU00023"/>
    </source>
</evidence>
<gene>
    <name evidence="5" type="ORF">TBRA_LOCUS15193</name>
</gene>
<evidence type="ECO:0000313" key="5">
    <source>
        <dbReference type="EMBL" id="CAB0043605.1"/>
    </source>
</evidence>
<sequence>MYGWNMNGYRRNVLDQLYLLTGYRKDQLPNLRDFFRGEEIDRILAESVKVRKIFYKNIEPLIDFVISTGYKDEPEVDTDGRLLLHRTTALHHVPYFRRWREDDLVNRLFEIYNRFDVNYVDDGGVSHFHLACEFGCYAAAQQFLESGQDPNCLVPKTGISPLHLALMCNHKKVAELLLNYGADDPNLANKSGSTTLHVICSNKNDDVDFMNNFFQDQRQKKSASKDRRSGQSGSYTIALCSEPRPQEHI</sequence>
<dbReference type="PROSITE" id="PS50297">
    <property type="entry name" value="ANK_REP_REGION"/>
    <property type="match status" value="1"/>
</dbReference>
<dbReference type="InterPro" id="IPR002110">
    <property type="entry name" value="Ankyrin_rpt"/>
</dbReference>
<evidence type="ECO:0000313" key="6">
    <source>
        <dbReference type="Proteomes" id="UP000479190"/>
    </source>
</evidence>
<proteinExistence type="predicted"/>
<dbReference type="OrthoDB" id="616263at2759"/>
<dbReference type="EMBL" id="CADCXV010001338">
    <property type="protein sequence ID" value="CAB0043605.1"/>
    <property type="molecule type" value="Genomic_DNA"/>
</dbReference>
<dbReference type="Gene3D" id="1.25.40.20">
    <property type="entry name" value="Ankyrin repeat-containing domain"/>
    <property type="match status" value="1"/>
</dbReference>
<dbReference type="Proteomes" id="UP000479190">
    <property type="component" value="Unassembled WGS sequence"/>
</dbReference>
<dbReference type="GO" id="GO:0005737">
    <property type="term" value="C:cytoplasm"/>
    <property type="evidence" value="ECO:0007669"/>
    <property type="project" value="TreeGrafter"/>
</dbReference>
<feature type="region of interest" description="Disordered" evidence="4">
    <location>
        <begin position="218"/>
        <end position="249"/>
    </location>
</feature>
<dbReference type="PANTHER" id="PTHR24198">
    <property type="entry name" value="ANKYRIN REPEAT AND PROTEIN KINASE DOMAIN-CONTAINING PROTEIN"/>
    <property type="match status" value="1"/>
</dbReference>
<dbReference type="Pfam" id="PF12796">
    <property type="entry name" value="Ank_2"/>
    <property type="match status" value="1"/>
</dbReference>
<feature type="compositionally biased region" description="Basic and acidic residues" evidence="4">
    <location>
        <begin position="218"/>
        <end position="229"/>
    </location>
</feature>
<keyword evidence="2 3" id="KW-0040">ANK repeat</keyword>
<dbReference type="PANTHER" id="PTHR24198:SF185">
    <property type="entry name" value="ANKYRIN-3"/>
    <property type="match status" value="1"/>
</dbReference>
<evidence type="ECO:0000256" key="1">
    <source>
        <dbReference type="ARBA" id="ARBA00022737"/>
    </source>
</evidence>
<dbReference type="PROSITE" id="PS50088">
    <property type="entry name" value="ANK_REPEAT"/>
    <property type="match status" value="1"/>
</dbReference>
<dbReference type="InterPro" id="IPR036770">
    <property type="entry name" value="Ankyrin_rpt-contain_sf"/>
</dbReference>
<reference evidence="5 6" key="1">
    <citation type="submission" date="2020-02" db="EMBL/GenBank/DDBJ databases">
        <authorList>
            <person name="Ferguson B K."/>
        </authorList>
    </citation>
    <scope>NUCLEOTIDE SEQUENCE [LARGE SCALE GENOMIC DNA]</scope>
</reference>
<protein>
    <submittedName>
        <fullName evidence="5">Uncharacterized protein</fullName>
    </submittedName>
</protein>
<name>A0A6H5J1Z0_9HYME</name>
<organism evidence="5 6">
    <name type="scientific">Trichogramma brassicae</name>
    <dbReference type="NCBI Taxonomy" id="86971"/>
    <lineage>
        <taxon>Eukaryota</taxon>
        <taxon>Metazoa</taxon>
        <taxon>Ecdysozoa</taxon>
        <taxon>Arthropoda</taxon>
        <taxon>Hexapoda</taxon>
        <taxon>Insecta</taxon>
        <taxon>Pterygota</taxon>
        <taxon>Neoptera</taxon>
        <taxon>Endopterygota</taxon>
        <taxon>Hymenoptera</taxon>
        <taxon>Apocrita</taxon>
        <taxon>Proctotrupomorpha</taxon>
        <taxon>Chalcidoidea</taxon>
        <taxon>Trichogrammatidae</taxon>
        <taxon>Trichogramma</taxon>
    </lineage>
</organism>
<keyword evidence="6" id="KW-1185">Reference proteome</keyword>
<dbReference type="SMART" id="SM00248">
    <property type="entry name" value="ANK"/>
    <property type="match status" value="3"/>
</dbReference>
<evidence type="ECO:0000256" key="2">
    <source>
        <dbReference type="ARBA" id="ARBA00023043"/>
    </source>
</evidence>
<dbReference type="SUPFAM" id="SSF48403">
    <property type="entry name" value="Ankyrin repeat"/>
    <property type="match status" value="1"/>
</dbReference>
<feature type="repeat" description="ANK" evidence="3">
    <location>
        <begin position="157"/>
        <end position="183"/>
    </location>
</feature>
<evidence type="ECO:0000256" key="4">
    <source>
        <dbReference type="SAM" id="MobiDB-lite"/>
    </source>
</evidence>
<accession>A0A6H5J1Z0</accession>
<dbReference type="AlphaFoldDB" id="A0A6H5J1Z0"/>